<keyword evidence="1" id="KW-0732">Signal</keyword>
<organism evidence="2">
    <name type="scientific">Ixodes ricinus</name>
    <name type="common">Common tick</name>
    <name type="synonym">Acarus ricinus</name>
    <dbReference type="NCBI Taxonomy" id="34613"/>
    <lineage>
        <taxon>Eukaryota</taxon>
        <taxon>Metazoa</taxon>
        <taxon>Ecdysozoa</taxon>
        <taxon>Arthropoda</taxon>
        <taxon>Chelicerata</taxon>
        <taxon>Arachnida</taxon>
        <taxon>Acari</taxon>
        <taxon>Parasitiformes</taxon>
        <taxon>Ixodida</taxon>
        <taxon>Ixodoidea</taxon>
        <taxon>Ixodidae</taxon>
        <taxon>Ixodinae</taxon>
        <taxon>Ixodes</taxon>
    </lineage>
</organism>
<feature type="signal peptide" evidence="1">
    <location>
        <begin position="1"/>
        <end position="25"/>
    </location>
</feature>
<dbReference type="AlphaFoldDB" id="A0A6B0ULG3"/>
<feature type="chain" id="PRO_5025334361" evidence="1">
    <location>
        <begin position="26"/>
        <end position="116"/>
    </location>
</feature>
<proteinExistence type="predicted"/>
<name>A0A6B0ULG3_IXORI</name>
<evidence type="ECO:0000313" key="2">
    <source>
        <dbReference type="EMBL" id="MXU90629.1"/>
    </source>
</evidence>
<evidence type="ECO:0000256" key="1">
    <source>
        <dbReference type="SAM" id="SignalP"/>
    </source>
</evidence>
<protein>
    <submittedName>
        <fullName evidence="2">Putative secreted protein</fullName>
    </submittedName>
</protein>
<accession>A0A6B0ULG3</accession>
<dbReference type="EMBL" id="GIFC01008546">
    <property type="protein sequence ID" value="MXU90629.1"/>
    <property type="molecule type" value="Transcribed_RNA"/>
</dbReference>
<sequence length="116" mass="12599">MCNMAAANWGLLSACQFFALGPCSSLVTPYIDSFGSSGMHEVTAPSCVGNSLWTLAPTKTTRRSPGCRSRQAKPLHSCSIGLGRSQCCTRSSRKGTKARSSFLRIFGTRSRYKFHL</sequence>
<reference evidence="2" key="1">
    <citation type="submission" date="2019-12" db="EMBL/GenBank/DDBJ databases">
        <title>An insight into the sialome of adult female Ixodes ricinus ticks feeding for 6 days.</title>
        <authorList>
            <person name="Perner J."/>
            <person name="Ribeiro J.M.C."/>
        </authorList>
    </citation>
    <scope>NUCLEOTIDE SEQUENCE</scope>
    <source>
        <strain evidence="2">Semi-engorged</strain>
        <tissue evidence="2">Salivary glands</tissue>
    </source>
</reference>